<organism evidence="1">
    <name type="scientific">viral metagenome</name>
    <dbReference type="NCBI Taxonomy" id="1070528"/>
    <lineage>
        <taxon>unclassified sequences</taxon>
        <taxon>metagenomes</taxon>
        <taxon>organismal metagenomes</taxon>
    </lineage>
</organism>
<dbReference type="EMBL" id="MT144616">
    <property type="protein sequence ID" value="QJH95285.1"/>
    <property type="molecule type" value="Genomic_DNA"/>
</dbReference>
<evidence type="ECO:0000313" key="2">
    <source>
        <dbReference type="EMBL" id="QJH95285.1"/>
    </source>
</evidence>
<evidence type="ECO:0000313" key="1">
    <source>
        <dbReference type="EMBL" id="QJA45909.1"/>
    </source>
</evidence>
<dbReference type="AlphaFoldDB" id="A0A6H1ZEM0"/>
<dbReference type="EMBL" id="MT143999">
    <property type="protein sequence ID" value="QJA45909.1"/>
    <property type="molecule type" value="Genomic_DNA"/>
</dbReference>
<protein>
    <submittedName>
        <fullName evidence="1">Uncharacterized protein</fullName>
    </submittedName>
</protein>
<gene>
    <name evidence="1" type="ORF">TM448A00287_0031</name>
    <name evidence="2" type="ORF">TM448B00362_0031</name>
</gene>
<reference evidence="1" key="1">
    <citation type="submission" date="2020-03" db="EMBL/GenBank/DDBJ databases">
        <title>The deep terrestrial virosphere.</title>
        <authorList>
            <person name="Holmfeldt K."/>
            <person name="Nilsson E."/>
            <person name="Simone D."/>
            <person name="Lopez-Fernandez M."/>
            <person name="Wu X."/>
            <person name="de Brujin I."/>
            <person name="Lundin D."/>
            <person name="Andersson A."/>
            <person name="Bertilsson S."/>
            <person name="Dopson M."/>
        </authorList>
    </citation>
    <scope>NUCLEOTIDE SEQUENCE</scope>
    <source>
        <strain evidence="1">TM448A00287</strain>
        <strain evidence="2">TM448B00362</strain>
    </source>
</reference>
<proteinExistence type="predicted"/>
<name>A0A6H1ZEM0_9ZZZZ</name>
<accession>A0A6H1ZEM0</accession>
<sequence length="73" mass="8533">MPIKPKGCGRVLGFKGIISKVEKEFLKYCCKVAELTVKDEQKLFIIKRKVERELHKSCHIISIIERIELIHLQ</sequence>